<dbReference type="AlphaFoldDB" id="A0A9N9CTA7"/>
<sequence>VQDDTEFLNVLQEIRAGNLSQSLINLINSKISVSQNNPLMTTHIVRHCKTADTINNYISYVLHNHLFSNGLCNESIGVVLEILDEENIIVAFPLTQGISCVKVIKETVYF</sequence>
<proteinExistence type="predicted"/>
<gene>
    <name evidence="1" type="ORF">DEBURN_LOCUS9985</name>
</gene>
<protein>
    <submittedName>
        <fullName evidence="1">6606_t:CDS:1</fullName>
    </submittedName>
</protein>
<comment type="caution">
    <text evidence="1">The sequence shown here is derived from an EMBL/GenBank/DDBJ whole genome shotgun (WGS) entry which is preliminary data.</text>
</comment>
<accession>A0A9N9CTA7</accession>
<organism evidence="1 2">
    <name type="scientific">Diversispora eburnea</name>
    <dbReference type="NCBI Taxonomy" id="1213867"/>
    <lineage>
        <taxon>Eukaryota</taxon>
        <taxon>Fungi</taxon>
        <taxon>Fungi incertae sedis</taxon>
        <taxon>Mucoromycota</taxon>
        <taxon>Glomeromycotina</taxon>
        <taxon>Glomeromycetes</taxon>
        <taxon>Diversisporales</taxon>
        <taxon>Diversisporaceae</taxon>
        <taxon>Diversispora</taxon>
    </lineage>
</organism>
<evidence type="ECO:0000313" key="2">
    <source>
        <dbReference type="Proteomes" id="UP000789706"/>
    </source>
</evidence>
<dbReference type="EMBL" id="CAJVPK010002355">
    <property type="protein sequence ID" value="CAG8611289.1"/>
    <property type="molecule type" value="Genomic_DNA"/>
</dbReference>
<evidence type="ECO:0000313" key="1">
    <source>
        <dbReference type="EMBL" id="CAG8611289.1"/>
    </source>
</evidence>
<dbReference type="OrthoDB" id="2325450at2759"/>
<dbReference type="Proteomes" id="UP000789706">
    <property type="component" value="Unassembled WGS sequence"/>
</dbReference>
<feature type="non-terminal residue" evidence="1">
    <location>
        <position position="110"/>
    </location>
</feature>
<keyword evidence="2" id="KW-1185">Reference proteome</keyword>
<reference evidence="1" key="1">
    <citation type="submission" date="2021-06" db="EMBL/GenBank/DDBJ databases">
        <authorList>
            <person name="Kallberg Y."/>
            <person name="Tangrot J."/>
            <person name="Rosling A."/>
        </authorList>
    </citation>
    <scope>NUCLEOTIDE SEQUENCE</scope>
    <source>
        <strain evidence="1">AZ414A</strain>
    </source>
</reference>
<name>A0A9N9CTA7_9GLOM</name>